<dbReference type="EMBL" id="JARJCW010000079">
    <property type="protein sequence ID" value="KAJ7197300.1"/>
    <property type="molecule type" value="Genomic_DNA"/>
</dbReference>
<feature type="region of interest" description="Disordered" evidence="1">
    <location>
        <begin position="458"/>
        <end position="577"/>
    </location>
</feature>
<feature type="compositionally biased region" description="Polar residues" evidence="1">
    <location>
        <begin position="559"/>
        <end position="577"/>
    </location>
</feature>
<gene>
    <name evidence="2" type="ORF">GGX14DRAFT_375067</name>
</gene>
<feature type="compositionally biased region" description="Basic and acidic residues" evidence="1">
    <location>
        <begin position="372"/>
        <end position="381"/>
    </location>
</feature>
<feature type="compositionally biased region" description="Low complexity" evidence="1">
    <location>
        <begin position="361"/>
        <end position="371"/>
    </location>
</feature>
<feature type="compositionally biased region" description="Basic and acidic residues" evidence="1">
    <location>
        <begin position="157"/>
        <end position="170"/>
    </location>
</feature>
<name>A0AAD6V1H1_9AGAR</name>
<feature type="compositionally biased region" description="Polar residues" evidence="1">
    <location>
        <begin position="237"/>
        <end position="255"/>
    </location>
</feature>
<organism evidence="2 3">
    <name type="scientific">Mycena pura</name>
    <dbReference type="NCBI Taxonomy" id="153505"/>
    <lineage>
        <taxon>Eukaryota</taxon>
        <taxon>Fungi</taxon>
        <taxon>Dikarya</taxon>
        <taxon>Basidiomycota</taxon>
        <taxon>Agaricomycotina</taxon>
        <taxon>Agaricomycetes</taxon>
        <taxon>Agaricomycetidae</taxon>
        <taxon>Agaricales</taxon>
        <taxon>Marasmiineae</taxon>
        <taxon>Mycenaceae</taxon>
        <taxon>Mycena</taxon>
    </lineage>
</organism>
<reference evidence="2" key="1">
    <citation type="submission" date="2023-03" db="EMBL/GenBank/DDBJ databases">
        <title>Massive genome expansion in bonnet fungi (Mycena s.s.) driven by repeated elements and novel gene families across ecological guilds.</title>
        <authorList>
            <consortium name="Lawrence Berkeley National Laboratory"/>
            <person name="Harder C.B."/>
            <person name="Miyauchi S."/>
            <person name="Viragh M."/>
            <person name="Kuo A."/>
            <person name="Thoen E."/>
            <person name="Andreopoulos B."/>
            <person name="Lu D."/>
            <person name="Skrede I."/>
            <person name="Drula E."/>
            <person name="Henrissat B."/>
            <person name="Morin E."/>
            <person name="Kohler A."/>
            <person name="Barry K."/>
            <person name="LaButti K."/>
            <person name="Morin E."/>
            <person name="Salamov A."/>
            <person name="Lipzen A."/>
            <person name="Mereny Z."/>
            <person name="Hegedus B."/>
            <person name="Baldrian P."/>
            <person name="Stursova M."/>
            <person name="Weitz H."/>
            <person name="Taylor A."/>
            <person name="Grigoriev I.V."/>
            <person name="Nagy L.G."/>
            <person name="Martin F."/>
            <person name="Kauserud H."/>
        </authorList>
    </citation>
    <scope>NUCLEOTIDE SEQUENCE</scope>
    <source>
        <strain evidence="2">9144</strain>
    </source>
</reference>
<evidence type="ECO:0000256" key="1">
    <source>
        <dbReference type="SAM" id="MobiDB-lite"/>
    </source>
</evidence>
<feature type="compositionally biased region" description="Pro residues" evidence="1">
    <location>
        <begin position="403"/>
        <end position="412"/>
    </location>
</feature>
<feature type="compositionally biased region" description="Polar residues" evidence="1">
    <location>
        <begin position="468"/>
        <end position="489"/>
    </location>
</feature>
<keyword evidence="3" id="KW-1185">Reference proteome</keyword>
<comment type="caution">
    <text evidence="2">The sequence shown here is derived from an EMBL/GenBank/DDBJ whole genome shotgun (WGS) entry which is preliminary data.</text>
</comment>
<feature type="compositionally biased region" description="Polar residues" evidence="1">
    <location>
        <begin position="98"/>
        <end position="107"/>
    </location>
</feature>
<feature type="region of interest" description="Disordered" evidence="1">
    <location>
        <begin position="1"/>
        <end position="428"/>
    </location>
</feature>
<dbReference type="Proteomes" id="UP001219525">
    <property type="component" value="Unassembled WGS sequence"/>
</dbReference>
<proteinExistence type="predicted"/>
<feature type="compositionally biased region" description="Polar residues" evidence="1">
    <location>
        <begin position="535"/>
        <end position="550"/>
    </location>
</feature>
<sequence>MPATDVPLPTPTSLSKSKRERPPALDIAEQPQQSAERESARQVRLQPSVLITPTGETDASEPEYPPPRSASATSSLDPYYFGLSDSPVPPLPTGPIHISTTPDQTPDQLHPVTPARDPAMIDRRGLVGVGELTTPRWTRARHDKEDTTTPVWGSQGERFEIAAAEDRPDAPDSPWTIEAVDGEMSEREELPGVNPTPRTLRERPSMTEESGGEEILYPRKLNNGPSPELPAHFASDRPSSSLEPSETDFNSTQILSDPPLSEVQTSPPPSAFSQPKRARKRTSDEFELDQTGSLVSKRISSSKDKMPGDEKPVARKHRSLNVSSPNKTKERRRESNGLAHSGSLKILSSPAKTSERHSRHASTSSSSSSHADTARRVHTTDFSHLPPSPSSSSILSFLKYPGPGVPQTPPPIISTSRDISHPSPNVAHSLLRGTQEGWSGMDDEATAEALRKLDGLSGKSARARASVASFTRSTGSRPGTPAKSTTTQWEGIGPMDPGRRASGAIRDSGISKERAGVSGLASEGAVEGSDVVGSAISSDEQPFGPSTASEKTPKKGTGSARSSFTPKRGSTSSTTYA</sequence>
<feature type="non-terminal residue" evidence="2">
    <location>
        <position position="577"/>
    </location>
</feature>
<accession>A0AAD6V1H1</accession>
<evidence type="ECO:0000313" key="3">
    <source>
        <dbReference type="Proteomes" id="UP001219525"/>
    </source>
</evidence>
<dbReference type="AlphaFoldDB" id="A0AAD6V1H1"/>
<feature type="compositionally biased region" description="Low complexity" evidence="1">
    <location>
        <begin position="390"/>
        <end position="402"/>
    </location>
</feature>
<evidence type="ECO:0000313" key="2">
    <source>
        <dbReference type="EMBL" id="KAJ7197300.1"/>
    </source>
</evidence>
<feature type="compositionally biased region" description="Basic and acidic residues" evidence="1">
    <location>
        <begin position="301"/>
        <end position="313"/>
    </location>
</feature>
<protein>
    <submittedName>
        <fullName evidence="2">Uncharacterized protein</fullName>
    </submittedName>
</protein>